<organism evidence="6 7">
    <name type="scientific">Arthrobacter koreensis</name>
    <dbReference type="NCBI Taxonomy" id="199136"/>
    <lineage>
        <taxon>Bacteria</taxon>
        <taxon>Bacillati</taxon>
        <taxon>Actinomycetota</taxon>
        <taxon>Actinomycetes</taxon>
        <taxon>Micrococcales</taxon>
        <taxon>Micrococcaceae</taxon>
        <taxon>Arthrobacter</taxon>
    </lineage>
</organism>
<keyword evidence="2 4" id="KW-0238">DNA-binding</keyword>
<dbReference type="PANTHER" id="PTHR30055">
    <property type="entry name" value="HTH-TYPE TRANSCRIPTIONAL REGULATOR RUTR"/>
    <property type="match status" value="1"/>
</dbReference>
<evidence type="ECO:0000256" key="4">
    <source>
        <dbReference type="PROSITE-ProRule" id="PRU00335"/>
    </source>
</evidence>
<dbReference type="Gene3D" id="1.10.357.10">
    <property type="entry name" value="Tetracycline Repressor, domain 2"/>
    <property type="match status" value="1"/>
</dbReference>
<dbReference type="InterPro" id="IPR009057">
    <property type="entry name" value="Homeodomain-like_sf"/>
</dbReference>
<dbReference type="Proteomes" id="UP001063368">
    <property type="component" value="Chromosome"/>
</dbReference>
<name>A0ABY6FSP6_9MICC</name>
<evidence type="ECO:0000256" key="1">
    <source>
        <dbReference type="ARBA" id="ARBA00023015"/>
    </source>
</evidence>
<feature type="DNA-binding region" description="H-T-H motif" evidence="4">
    <location>
        <begin position="39"/>
        <end position="58"/>
    </location>
</feature>
<evidence type="ECO:0000256" key="2">
    <source>
        <dbReference type="ARBA" id="ARBA00023125"/>
    </source>
</evidence>
<proteinExistence type="predicted"/>
<dbReference type="PROSITE" id="PS50977">
    <property type="entry name" value="HTH_TETR_2"/>
    <property type="match status" value="1"/>
</dbReference>
<evidence type="ECO:0000259" key="5">
    <source>
        <dbReference type="PROSITE" id="PS50977"/>
    </source>
</evidence>
<dbReference type="InterPro" id="IPR050109">
    <property type="entry name" value="HTH-type_TetR-like_transc_reg"/>
</dbReference>
<dbReference type="EMBL" id="CP106856">
    <property type="protein sequence ID" value="UYB35994.1"/>
    <property type="molecule type" value="Genomic_DNA"/>
</dbReference>
<evidence type="ECO:0000313" key="7">
    <source>
        <dbReference type="Proteomes" id="UP001063368"/>
    </source>
</evidence>
<accession>A0ABY6FSP6</accession>
<keyword evidence="7" id="KW-1185">Reference proteome</keyword>
<dbReference type="Pfam" id="PF00440">
    <property type="entry name" value="TetR_N"/>
    <property type="match status" value="1"/>
</dbReference>
<gene>
    <name evidence="6" type="ORF">N9A08_15495</name>
</gene>
<dbReference type="InterPro" id="IPR001647">
    <property type="entry name" value="HTH_TetR"/>
</dbReference>
<keyword evidence="1" id="KW-0805">Transcription regulation</keyword>
<dbReference type="SUPFAM" id="SSF46689">
    <property type="entry name" value="Homeodomain-like"/>
    <property type="match status" value="1"/>
</dbReference>
<dbReference type="RefSeq" id="WP_263127837.1">
    <property type="nucleotide sequence ID" value="NZ_CP106856.1"/>
</dbReference>
<evidence type="ECO:0000256" key="3">
    <source>
        <dbReference type="ARBA" id="ARBA00023163"/>
    </source>
</evidence>
<dbReference type="PANTHER" id="PTHR30055:SF238">
    <property type="entry name" value="MYCOFACTOCIN BIOSYNTHESIS TRANSCRIPTIONAL REGULATOR MFTR-RELATED"/>
    <property type="match status" value="1"/>
</dbReference>
<feature type="domain" description="HTH tetR-type" evidence="5">
    <location>
        <begin position="16"/>
        <end position="76"/>
    </location>
</feature>
<sequence>MLSASTSPDRRSALKSKHRQAIVNACADLLSERRGTDFSVDELAQRADVSRRTVFNHFASLDDVVTEVGTGVVASSLMLPEGTAPAGHSPLDDLVDLVSSPRFIEAVSYLTEVLGRADTRSSPQQAIMAFRSVTLAGDQVISALTSRHPESDPEDIQLLVGTFAGGISVLYERWSSLTGAVNTPDSRTAWIELLQRLTAALRTGVGSGTPPGSP</sequence>
<reference evidence="6" key="1">
    <citation type="submission" date="2022-09" db="EMBL/GenBank/DDBJ databases">
        <authorList>
            <person name="Li D."/>
            <person name="Cheng J."/>
            <person name="Li Y."/>
        </authorList>
    </citation>
    <scope>NUCLEOTIDE SEQUENCE</scope>
    <source>
        <strain evidence="6">DL</strain>
    </source>
</reference>
<evidence type="ECO:0000313" key="6">
    <source>
        <dbReference type="EMBL" id="UYB35994.1"/>
    </source>
</evidence>
<keyword evidence="3" id="KW-0804">Transcription</keyword>
<protein>
    <submittedName>
        <fullName evidence="6">TetR/AcrR family transcriptional regulator</fullName>
    </submittedName>
</protein>